<dbReference type="Proteomes" id="UP000266292">
    <property type="component" value="Chromosome"/>
</dbReference>
<proteinExistence type="predicted"/>
<sequence length="141" mass="16456">MCLMLPSMIPPPPDFLQIHVAEEGRLLHSEWLRSTSSPEYRTGLCYIQRLIIQRDINLWLVDSRKLAHITFEDQQWLKRELVPGLLHGNLSKVGRVVQPDVFTYISFEQVIEKAQSEYSLKTQIEQFTSIEAALSWLFLQD</sequence>
<dbReference type="OrthoDB" id="851686at2"/>
<protein>
    <recommendedName>
        <fullName evidence="3">STAS/SEC14 domain-containing protein</fullName>
    </recommendedName>
</protein>
<organism evidence="1 2">
    <name type="scientific">Pontibacter actiniarum</name>
    <dbReference type="NCBI Taxonomy" id="323450"/>
    <lineage>
        <taxon>Bacteria</taxon>
        <taxon>Pseudomonadati</taxon>
        <taxon>Bacteroidota</taxon>
        <taxon>Cytophagia</taxon>
        <taxon>Cytophagales</taxon>
        <taxon>Hymenobacteraceae</taxon>
        <taxon>Pontibacter</taxon>
    </lineage>
</organism>
<dbReference type="KEGG" id="pact:CA264_09170"/>
<dbReference type="AlphaFoldDB" id="A0A1X9YRU6"/>
<reference evidence="2" key="1">
    <citation type="submission" date="2017-05" db="EMBL/GenBank/DDBJ databases">
        <authorList>
            <person name="Ray J."/>
            <person name="Price M."/>
            <person name="Deutschbauer A."/>
        </authorList>
    </citation>
    <scope>NUCLEOTIDE SEQUENCE [LARGE SCALE GENOMIC DNA]</scope>
    <source>
        <strain evidence="2">DSM 19842</strain>
    </source>
</reference>
<evidence type="ECO:0000313" key="2">
    <source>
        <dbReference type="Proteomes" id="UP000266292"/>
    </source>
</evidence>
<evidence type="ECO:0008006" key="3">
    <source>
        <dbReference type="Google" id="ProtNLM"/>
    </source>
</evidence>
<keyword evidence="2" id="KW-1185">Reference proteome</keyword>
<accession>A0A1X9YRU6</accession>
<dbReference type="EMBL" id="CP021235">
    <property type="protein sequence ID" value="ARS35595.1"/>
    <property type="molecule type" value="Genomic_DNA"/>
</dbReference>
<name>A0A1X9YRU6_9BACT</name>
<evidence type="ECO:0000313" key="1">
    <source>
        <dbReference type="EMBL" id="ARS35595.1"/>
    </source>
</evidence>
<dbReference type="STRING" id="709015.GCA_000472485_01847"/>
<gene>
    <name evidence="1" type="ORF">CA264_09170</name>
</gene>